<protein>
    <recommendedName>
        <fullName evidence="5">Lipoprotein SmpA/OmlA domain-containing protein</fullName>
    </recommendedName>
</protein>
<keyword evidence="4" id="KW-1185">Reference proteome</keyword>
<evidence type="ECO:0000313" key="3">
    <source>
        <dbReference type="EMBL" id="AIE85672.1"/>
    </source>
</evidence>
<keyword evidence="1" id="KW-0732">Signal</keyword>
<dbReference type="KEGG" id="fgi:OP10G_2304"/>
<name>A0A068NQM9_FIMGI</name>
<dbReference type="Proteomes" id="UP000027982">
    <property type="component" value="Chromosome"/>
</dbReference>
<feature type="transmembrane region" description="Helical" evidence="2">
    <location>
        <begin position="12"/>
        <end position="31"/>
    </location>
</feature>
<keyword evidence="2" id="KW-0472">Membrane</keyword>
<dbReference type="InterPro" id="IPR037873">
    <property type="entry name" value="BamE-like"/>
</dbReference>
<organism evidence="3 4">
    <name type="scientific">Fimbriimonas ginsengisoli Gsoil 348</name>
    <dbReference type="NCBI Taxonomy" id="661478"/>
    <lineage>
        <taxon>Bacteria</taxon>
        <taxon>Bacillati</taxon>
        <taxon>Armatimonadota</taxon>
        <taxon>Fimbriimonadia</taxon>
        <taxon>Fimbriimonadales</taxon>
        <taxon>Fimbriimonadaceae</taxon>
        <taxon>Fimbriimonas</taxon>
    </lineage>
</organism>
<evidence type="ECO:0000313" key="4">
    <source>
        <dbReference type="Proteomes" id="UP000027982"/>
    </source>
</evidence>
<dbReference type="OrthoDB" id="9099261at2"/>
<gene>
    <name evidence="3" type="ORF">OP10G_2304</name>
</gene>
<dbReference type="HOGENOM" id="CLU_2000515_0_0_0"/>
<proteinExistence type="predicted"/>
<keyword evidence="2" id="KW-1133">Transmembrane helix</keyword>
<accession>A0A068NQM9</accession>
<dbReference type="RefSeq" id="WP_025225765.1">
    <property type="nucleotide sequence ID" value="NZ_CP007139.1"/>
</dbReference>
<reference evidence="3 4" key="1">
    <citation type="journal article" date="2014" name="PLoS ONE">
        <title>The first complete genome sequence of the class fimbriimonadia in the phylum armatimonadetes.</title>
        <authorList>
            <person name="Hu Z.Y."/>
            <person name="Wang Y.Z."/>
            <person name="Im W.T."/>
            <person name="Wang S.Y."/>
            <person name="Zhao G.P."/>
            <person name="Zheng H.J."/>
            <person name="Quan Z.X."/>
        </authorList>
    </citation>
    <scope>NUCLEOTIDE SEQUENCE [LARGE SCALE GENOMIC DNA]</scope>
    <source>
        <strain evidence="3">Gsoil 348</strain>
    </source>
</reference>
<evidence type="ECO:0008006" key="5">
    <source>
        <dbReference type="Google" id="ProtNLM"/>
    </source>
</evidence>
<evidence type="ECO:0000256" key="1">
    <source>
        <dbReference type="ARBA" id="ARBA00022729"/>
    </source>
</evidence>
<dbReference type="AlphaFoldDB" id="A0A068NQM9"/>
<keyword evidence="2" id="KW-0812">Transmembrane</keyword>
<sequence>MSGKLDKPKPLDYLVMIGGPILFMAIAWWGLHTLAGGGTSETPFERLRNGAIHPGMTQEEVVRAVGPPKAEVQRETGGASYRYMRSTWDTQRATFLEEDAYVDFDRDGRVSGINFEAKTPDPPK</sequence>
<dbReference type="EMBL" id="CP007139">
    <property type="protein sequence ID" value="AIE85672.1"/>
    <property type="molecule type" value="Genomic_DNA"/>
</dbReference>
<dbReference type="STRING" id="661478.OP10G_2304"/>
<evidence type="ECO:0000256" key="2">
    <source>
        <dbReference type="SAM" id="Phobius"/>
    </source>
</evidence>
<dbReference type="Gene3D" id="3.30.1450.10">
    <property type="match status" value="1"/>
</dbReference>